<dbReference type="Gene3D" id="3.40.50.880">
    <property type="match status" value="1"/>
</dbReference>
<dbReference type="PANTHER" id="PTHR42695:SF5">
    <property type="entry name" value="GLUTAMINE AMIDOTRANSFERASE YLR126C-RELATED"/>
    <property type="match status" value="1"/>
</dbReference>
<evidence type="ECO:0000313" key="3">
    <source>
        <dbReference type="Proteomes" id="UP000266188"/>
    </source>
</evidence>
<dbReference type="OrthoDB" id="92161at2759"/>
<feature type="domain" description="Glutamine amidotransferase" evidence="1">
    <location>
        <begin position="63"/>
        <end position="120"/>
    </location>
</feature>
<dbReference type="STRING" id="2070753.A0A3A2Z4V3"/>
<reference evidence="3" key="1">
    <citation type="submission" date="2017-02" db="EMBL/GenBank/DDBJ databases">
        <authorList>
            <person name="Tafer H."/>
            <person name="Lopandic K."/>
        </authorList>
    </citation>
    <scope>NUCLEOTIDE SEQUENCE [LARGE SCALE GENOMIC DNA]</scope>
    <source>
        <strain evidence="3">CBS 366.77</strain>
    </source>
</reference>
<protein>
    <submittedName>
        <fullName evidence="2">Glutamine amidotransferase</fullName>
    </submittedName>
</protein>
<dbReference type="EMBL" id="MVGC01000668">
    <property type="protein sequence ID" value="RJE17926.1"/>
    <property type="molecule type" value="Genomic_DNA"/>
</dbReference>
<keyword evidence="3" id="KW-1185">Reference proteome</keyword>
<dbReference type="InterPro" id="IPR044992">
    <property type="entry name" value="ChyE-like"/>
</dbReference>
<comment type="caution">
    <text evidence="2">The sequence shown here is derived from an EMBL/GenBank/DDBJ whole genome shotgun (WGS) entry which is preliminary data.</text>
</comment>
<dbReference type="GO" id="GO:0005634">
    <property type="term" value="C:nucleus"/>
    <property type="evidence" value="ECO:0007669"/>
    <property type="project" value="TreeGrafter"/>
</dbReference>
<dbReference type="PROSITE" id="PS51273">
    <property type="entry name" value="GATASE_TYPE_1"/>
    <property type="match status" value="1"/>
</dbReference>
<dbReference type="GO" id="GO:0016740">
    <property type="term" value="F:transferase activity"/>
    <property type="evidence" value="ECO:0007669"/>
    <property type="project" value="UniProtKB-KW"/>
</dbReference>
<organism evidence="2 3">
    <name type="scientific">Aspergillus sclerotialis</name>
    <dbReference type="NCBI Taxonomy" id="2070753"/>
    <lineage>
        <taxon>Eukaryota</taxon>
        <taxon>Fungi</taxon>
        <taxon>Dikarya</taxon>
        <taxon>Ascomycota</taxon>
        <taxon>Pezizomycotina</taxon>
        <taxon>Eurotiomycetes</taxon>
        <taxon>Eurotiomycetidae</taxon>
        <taxon>Eurotiales</taxon>
        <taxon>Aspergillaceae</taxon>
        <taxon>Aspergillus</taxon>
        <taxon>Aspergillus subgen. Polypaecilum</taxon>
    </lineage>
</organism>
<dbReference type="PRINTS" id="PR00099">
    <property type="entry name" value="CPSGATASE"/>
</dbReference>
<keyword evidence="2" id="KW-0315">Glutamine amidotransferase</keyword>
<dbReference type="Pfam" id="PF00117">
    <property type="entry name" value="GATase"/>
    <property type="match status" value="1"/>
</dbReference>
<dbReference type="InterPro" id="IPR029062">
    <property type="entry name" value="Class_I_gatase-like"/>
</dbReference>
<dbReference type="AlphaFoldDB" id="A0A3A2Z4V3"/>
<evidence type="ECO:0000313" key="2">
    <source>
        <dbReference type="EMBL" id="RJE17926.1"/>
    </source>
</evidence>
<gene>
    <name evidence="2" type="ORF">PHISCL_09737</name>
</gene>
<accession>A0A3A2Z4V3</accession>
<proteinExistence type="predicted"/>
<evidence type="ECO:0000259" key="1">
    <source>
        <dbReference type="Pfam" id="PF00117"/>
    </source>
</evidence>
<dbReference type="Proteomes" id="UP000266188">
    <property type="component" value="Unassembled WGS sequence"/>
</dbReference>
<dbReference type="PANTHER" id="PTHR42695">
    <property type="entry name" value="GLUTAMINE AMIDOTRANSFERASE YLR126C-RELATED"/>
    <property type="match status" value="1"/>
</dbReference>
<sequence length="125" mass="14210">MTTMRIAIIEGDSPINPVRERLGTYGDMFERLLNAGLGVLKWENKVDLKVMKTSVVDNPVFPSPEMYDAVLLTGGKWDAFADLEWIIQLTKYVEKIFKETTKPILGVCFGHQIIARALGSHRTRW</sequence>
<name>A0A3A2Z4V3_9EURO</name>
<dbReference type="InterPro" id="IPR017926">
    <property type="entry name" value="GATASE"/>
</dbReference>
<keyword evidence="2" id="KW-0808">Transferase</keyword>
<dbReference type="SUPFAM" id="SSF52317">
    <property type="entry name" value="Class I glutamine amidotransferase-like"/>
    <property type="match status" value="1"/>
</dbReference>
<dbReference type="GO" id="GO:0005829">
    <property type="term" value="C:cytosol"/>
    <property type="evidence" value="ECO:0007669"/>
    <property type="project" value="TreeGrafter"/>
</dbReference>